<reference evidence="1" key="1">
    <citation type="journal article" date="2020" name="Stud. Mycol.">
        <title>101 Dothideomycetes genomes: a test case for predicting lifestyles and emergence of pathogens.</title>
        <authorList>
            <person name="Haridas S."/>
            <person name="Albert R."/>
            <person name="Binder M."/>
            <person name="Bloem J."/>
            <person name="Labutti K."/>
            <person name="Salamov A."/>
            <person name="Andreopoulos B."/>
            <person name="Baker S."/>
            <person name="Barry K."/>
            <person name="Bills G."/>
            <person name="Bluhm B."/>
            <person name="Cannon C."/>
            <person name="Castanera R."/>
            <person name="Culley D."/>
            <person name="Daum C."/>
            <person name="Ezra D."/>
            <person name="Gonzalez J."/>
            <person name="Henrissat B."/>
            <person name="Kuo A."/>
            <person name="Liang C."/>
            <person name="Lipzen A."/>
            <person name="Lutzoni F."/>
            <person name="Magnuson J."/>
            <person name="Mondo S."/>
            <person name="Nolan M."/>
            <person name="Ohm R."/>
            <person name="Pangilinan J."/>
            <person name="Park H.-J."/>
            <person name="Ramirez L."/>
            <person name="Alfaro M."/>
            <person name="Sun H."/>
            <person name="Tritt A."/>
            <person name="Yoshinaga Y."/>
            <person name="Zwiers L.-H."/>
            <person name="Turgeon B."/>
            <person name="Goodwin S."/>
            <person name="Spatafora J."/>
            <person name="Crous P."/>
            <person name="Grigoriev I."/>
        </authorList>
    </citation>
    <scope>NUCLEOTIDE SEQUENCE</scope>
    <source>
        <strain evidence="1">CBS 121739</strain>
    </source>
</reference>
<dbReference type="EMBL" id="ML996570">
    <property type="protein sequence ID" value="KAF2759170.1"/>
    <property type="molecule type" value="Genomic_DNA"/>
</dbReference>
<proteinExistence type="predicted"/>
<dbReference type="Proteomes" id="UP000799437">
    <property type="component" value="Unassembled WGS sequence"/>
</dbReference>
<keyword evidence="2" id="KW-1185">Reference proteome</keyword>
<accession>A0A6A6WB31</accession>
<dbReference type="AlphaFoldDB" id="A0A6A6WB31"/>
<dbReference type="RefSeq" id="XP_033601621.1">
    <property type="nucleotide sequence ID" value="XM_033740878.1"/>
</dbReference>
<organism evidence="1 2">
    <name type="scientific">Pseudovirgaria hyperparasitica</name>
    <dbReference type="NCBI Taxonomy" id="470096"/>
    <lineage>
        <taxon>Eukaryota</taxon>
        <taxon>Fungi</taxon>
        <taxon>Dikarya</taxon>
        <taxon>Ascomycota</taxon>
        <taxon>Pezizomycotina</taxon>
        <taxon>Dothideomycetes</taxon>
        <taxon>Dothideomycetes incertae sedis</taxon>
        <taxon>Acrospermales</taxon>
        <taxon>Acrospermaceae</taxon>
        <taxon>Pseudovirgaria</taxon>
    </lineage>
</organism>
<protein>
    <submittedName>
        <fullName evidence="1">Uncharacterized protein</fullName>
    </submittedName>
</protein>
<sequence length="277" mass="30499">MVCAASLTVADSPSGPFFSLLFLSVAKTPPQLYCSLPAARCPIPSALSPSPSPPPNKHRRNLAICCPVLADLLTADRFPAPSYSSQTPPPPSSSSLSPPHHYPLPLPGLLFYCSLVPCHLLSASTLFPSAFYLLAVYHRTTSSTPCSIPASWFCLRNSTAVQHPSPLHLPTNILLHLSSTFIANRHPYSSPSSNLSLFLSPSQSRISLFIRNHRHKDPTLRLTIRLIQFLSNTRVPIRFRVSLTNLLQRFPIIHRIQVHIAQGADQVVTHHPQIHQS</sequence>
<dbReference type="GeneID" id="54481932"/>
<name>A0A6A6WB31_9PEZI</name>
<gene>
    <name evidence="1" type="ORF">EJ05DRAFT_335307</name>
</gene>
<evidence type="ECO:0000313" key="2">
    <source>
        <dbReference type="Proteomes" id="UP000799437"/>
    </source>
</evidence>
<evidence type="ECO:0000313" key="1">
    <source>
        <dbReference type="EMBL" id="KAF2759170.1"/>
    </source>
</evidence>